<dbReference type="PANTHER" id="PTHR42966:SF1">
    <property type="entry name" value="SIALIC ACID SYNTHASE"/>
    <property type="match status" value="1"/>
</dbReference>
<name>A0A066WNB6_9FLAO</name>
<dbReference type="InterPro" id="IPR006190">
    <property type="entry name" value="SAF_AFP_Neu5Ac"/>
</dbReference>
<organism evidence="2 3">
    <name type="scientific">Flavobacterium seoulense</name>
    <dbReference type="NCBI Taxonomy" id="1492738"/>
    <lineage>
        <taxon>Bacteria</taxon>
        <taxon>Pseudomonadati</taxon>
        <taxon>Bacteroidota</taxon>
        <taxon>Flavobacteriia</taxon>
        <taxon>Flavobacteriales</taxon>
        <taxon>Flavobacteriaceae</taxon>
        <taxon>Flavobacterium</taxon>
    </lineage>
</organism>
<dbReference type="RefSeq" id="WP_035659185.1">
    <property type="nucleotide sequence ID" value="NZ_JNCA01000014.1"/>
</dbReference>
<dbReference type="STRING" id="1492738.FEM21_14530"/>
<dbReference type="AlphaFoldDB" id="A0A066WNB6"/>
<dbReference type="InterPro" id="IPR013785">
    <property type="entry name" value="Aldolase_TIM"/>
</dbReference>
<evidence type="ECO:0000259" key="1">
    <source>
        <dbReference type="PROSITE" id="PS50844"/>
    </source>
</evidence>
<dbReference type="InterPro" id="IPR013132">
    <property type="entry name" value="PseI/NeuA/B-like_N"/>
</dbReference>
<dbReference type="PROSITE" id="PS50844">
    <property type="entry name" value="AFP_LIKE"/>
    <property type="match status" value="1"/>
</dbReference>
<reference evidence="2 3" key="1">
    <citation type="submission" date="2014-05" db="EMBL/GenBank/DDBJ databases">
        <title>Genome Sequence of Flavobacterium sp. EM1321.</title>
        <authorList>
            <person name="Shin S.-K."/>
            <person name="Yi H."/>
        </authorList>
    </citation>
    <scope>NUCLEOTIDE SEQUENCE [LARGE SCALE GENOMIC DNA]</scope>
    <source>
        <strain evidence="2 3">EM1321</strain>
    </source>
</reference>
<dbReference type="CDD" id="cd11615">
    <property type="entry name" value="SAF_NeuB_like"/>
    <property type="match status" value="1"/>
</dbReference>
<evidence type="ECO:0000313" key="3">
    <source>
        <dbReference type="Proteomes" id="UP000027064"/>
    </source>
</evidence>
<dbReference type="PATRIC" id="fig|1492738.3.peg.1445"/>
<dbReference type="InterPro" id="IPR036732">
    <property type="entry name" value="AFP_Neu5c_C_sf"/>
</dbReference>
<accession>A0A066WNB6</accession>
<dbReference type="SUPFAM" id="SSF51569">
    <property type="entry name" value="Aldolase"/>
    <property type="match status" value="1"/>
</dbReference>
<feature type="domain" description="AFP-like" evidence="1">
    <location>
        <begin position="284"/>
        <end position="339"/>
    </location>
</feature>
<gene>
    <name evidence="2" type="ORF">FEM21_14530</name>
</gene>
<dbReference type="Pfam" id="PF08666">
    <property type="entry name" value="SAF"/>
    <property type="match status" value="1"/>
</dbReference>
<dbReference type="InterPro" id="IPR057736">
    <property type="entry name" value="SAF_PseI/NeuA/NeuB"/>
</dbReference>
<sequence length="339" mass="37593">MDKVIIIAEAGVNHNGDIQIAKKLIDAAVEAGVDYVKFQTFKADNLVSKSAKKATYQSVNINDGDDSQYTMLKNLELSHENHLELISYCSERNINFFSTAFDVEGVKYLNDLGLTFFKIPSGEITNYPYLKAVAQCKKPVIMSTGMCSEKDIENALEVLVKFGLSKEMVSILHCNTEYPTPMKDVNLKAMLSIKEKFKTQIGYSDHTLGIEVPVAAVALGAQIIEKHFTLDKTLSGPDHVASLEPHELKEMVLAIRNIEKAISGDGEKVPSKSETKNIAIARKSIHLNKNLPKGHILTDDDLIPLRPGDGISPMEWEKVIGKKLIVDKIEFDKLSFSDI</sequence>
<dbReference type="InterPro" id="IPR013974">
    <property type="entry name" value="SAF"/>
</dbReference>
<dbReference type="EMBL" id="JNCA01000014">
    <property type="protein sequence ID" value="KDN55326.1"/>
    <property type="molecule type" value="Genomic_DNA"/>
</dbReference>
<dbReference type="Gene3D" id="3.20.20.70">
    <property type="entry name" value="Aldolase class I"/>
    <property type="match status" value="1"/>
</dbReference>
<dbReference type="Pfam" id="PF03102">
    <property type="entry name" value="NeuB"/>
    <property type="match status" value="1"/>
</dbReference>
<dbReference type="NCBIfam" id="TIGR03569">
    <property type="entry name" value="NeuB_NnaB"/>
    <property type="match status" value="1"/>
</dbReference>
<protein>
    <recommendedName>
        <fullName evidence="1">AFP-like domain-containing protein</fullName>
    </recommendedName>
</protein>
<dbReference type="InterPro" id="IPR051690">
    <property type="entry name" value="PseI-like"/>
</dbReference>
<evidence type="ECO:0000313" key="2">
    <source>
        <dbReference type="EMBL" id="KDN55326.1"/>
    </source>
</evidence>
<dbReference type="InterPro" id="IPR020007">
    <property type="entry name" value="NeuB/NeuA"/>
</dbReference>
<comment type="caution">
    <text evidence="2">The sequence shown here is derived from an EMBL/GenBank/DDBJ whole genome shotgun (WGS) entry which is preliminary data.</text>
</comment>
<dbReference type="PANTHER" id="PTHR42966">
    <property type="entry name" value="N-ACETYLNEURAMINATE SYNTHASE"/>
    <property type="match status" value="1"/>
</dbReference>
<keyword evidence="3" id="KW-1185">Reference proteome</keyword>
<proteinExistence type="predicted"/>
<dbReference type="Gene3D" id="3.90.1210.10">
    <property type="entry name" value="Antifreeze-like/N-acetylneuraminic acid synthase C-terminal domain"/>
    <property type="match status" value="1"/>
</dbReference>
<dbReference type="GO" id="GO:0047444">
    <property type="term" value="F:N-acylneuraminate-9-phosphate synthase activity"/>
    <property type="evidence" value="ECO:0007669"/>
    <property type="project" value="TreeGrafter"/>
</dbReference>
<dbReference type="eggNOG" id="COG2089">
    <property type="taxonomic scope" value="Bacteria"/>
</dbReference>
<dbReference type="SUPFAM" id="SSF51269">
    <property type="entry name" value="AFP III-like domain"/>
    <property type="match status" value="1"/>
</dbReference>
<dbReference type="OrthoDB" id="9814210at2"/>
<dbReference type="Proteomes" id="UP000027064">
    <property type="component" value="Unassembled WGS sequence"/>
</dbReference>
<dbReference type="GO" id="GO:0016051">
    <property type="term" value="P:carbohydrate biosynthetic process"/>
    <property type="evidence" value="ECO:0007669"/>
    <property type="project" value="InterPro"/>
</dbReference>